<dbReference type="PANTHER" id="PTHR30061">
    <property type="entry name" value="MALTOSE-BINDING PERIPLASMIC PROTEIN"/>
    <property type="match status" value="1"/>
</dbReference>
<dbReference type="Proteomes" id="UP000001572">
    <property type="component" value="Chromosome"/>
</dbReference>
<keyword evidence="4" id="KW-0472">Membrane</keyword>
<dbReference type="GO" id="GO:0055052">
    <property type="term" value="C:ATP-binding cassette (ABC) transporter complex, substrate-binding subunit-containing"/>
    <property type="evidence" value="ECO:0007669"/>
    <property type="project" value="TreeGrafter"/>
</dbReference>
<feature type="transmembrane region" description="Helical" evidence="4">
    <location>
        <begin position="12"/>
        <end position="31"/>
    </location>
</feature>
<reference evidence="6" key="1">
    <citation type="journal article" date="2016" name="Genome Announc.">
        <title>Complete genome sequence of Alkaliphilus metalliredigens strain QYMF, an alkaliphilic and metal-reducing bacterium isolated from borax-contaminated leachate ponds.</title>
        <authorList>
            <person name="Hwang C."/>
            <person name="Copeland A."/>
            <person name="Lucas S."/>
            <person name="Lapidus A."/>
            <person name="Barry K."/>
            <person name="Detter J.C."/>
            <person name="Glavina Del Rio T."/>
            <person name="Hammon N."/>
            <person name="Israni S."/>
            <person name="Dalin E."/>
            <person name="Tice H."/>
            <person name="Pitluck S."/>
            <person name="Chertkov O."/>
            <person name="Brettin T."/>
            <person name="Bruce D."/>
            <person name="Han C."/>
            <person name="Schmutz J."/>
            <person name="Larimer F."/>
            <person name="Land M.L."/>
            <person name="Hauser L."/>
            <person name="Kyrpides N."/>
            <person name="Mikhailova N."/>
            <person name="Ye Q."/>
            <person name="Zhou J."/>
            <person name="Richardson P."/>
            <person name="Fields M.W."/>
        </authorList>
    </citation>
    <scope>NUCLEOTIDE SEQUENCE [LARGE SCALE GENOMIC DNA]</scope>
    <source>
        <strain evidence="6">QYMF</strain>
    </source>
</reference>
<dbReference type="STRING" id="293826.Amet_4094"/>
<dbReference type="RefSeq" id="WP_012065123.1">
    <property type="nucleotide sequence ID" value="NC_009633.1"/>
</dbReference>
<dbReference type="GO" id="GO:0042956">
    <property type="term" value="P:maltodextrin transmembrane transport"/>
    <property type="evidence" value="ECO:0007669"/>
    <property type="project" value="TreeGrafter"/>
</dbReference>
<sequence>MAKRKLKNGITLFLCIIFVLFMIIGPFYLLFHRPNEMNYNKVKDKPEWTGVITFWDYPRLDQSTGTNFRWIYDKIRAFEKAYPGVYIQFKPLTWERGPIQVESAAKLGQLPDIIPIGSDYSLLHKGLLEPLDPFLSVTEIQDFRENALEAVTYDGRIWAMPWMMTTYTMALNLDIFQDRGVEPPMDGLWHYDEFIEKMKVLTFASEEDGKIDHYGLGGFIQPGYYNLWGILLSDGGEIVDEGLHYVFNDHRAQKGIEKLINLKNEYAVMPEDFGENNANDAWTHFYQEQKTAVYPTGTWSLNVLKQMKQEGTGFNYSIAHFPIGEKGAPITMSNMVGSYGMTKQQDPLKLEMGVTFLKFLSEEKHQQELTRLGVFPVKKSVGNIYEADPLMTMIYETLTYTEIPPPHPYWKEIDEIIQNEIRQGVLEKKTPQQVLQDAEEKVNVLIKSKQQ</sequence>
<gene>
    <name evidence="5" type="ordered locus">Amet_4094</name>
</gene>
<dbReference type="GO" id="GO:1901982">
    <property type="term" value="F:maltose binding"/>
    <property type="evidence" value="ECO:0007669"/>
    <property type="project" value="TreeGrafter"/>
</dbReference>
<dbReference type="AlphaFoldDB" id="A6TVF7"/>
<keyword evidence="4" id="KW-0812">Transmembrane</keyword>
<dbReference type="EMBL" id="CP000724">
    <property type="protein sequence ID" value="ABR50175.1"/>
    <property type="molecule type" value="Genomic_DNA"/>
</dbReference>
<dbReference type="HOGENOM" id="CLU_031285_10_1_9"/>
<dbReference type="Pfam" id="PF13416">
    <property type="entry name" value="SBP_bac_8"/>
    <property type="match status" value="1"/>
</dbReference>
<dbReference type="InterPro" id="IPR006059">
    <property type="entry name" value="SBP"/>
</dbReference>
<keyword evidence="3" id="KW-0732">Signal</keyword>
<evidence type="ECO:0000256" key="1">
    <source>
        <dbReference type="ARBA" id="ARBA00008520"/>
    </source>
</evidence>
<protein>
    <submittedName>
        <fullName evidence="5">Extracellular solute-binding protein, family 1</fullName>
    </submittedName>
</protein>
<dbReference type="Gene3D" id="3.40.190.10">
    <property type="entry name" value="Periplasmic binding protein-like II"/>
    <property type="match status" value="1"/>
</dbReference>
<comment type="similarity">
    <text evidence="1">Belongs to the bacterial solute-binding protein 1 family.</text>
</comment>
<evidence type="ECO:0000256" key="3">
    <source>
        <dbReference type="ARBA" id="ARBA00022729"/>
    </source>
</evidence>
<evidence type="ECO:0000256" key="2">
    <source>
        <dbReference type="ARBA" id="ARBA00022448"/>
    </source>
</evidence>
<evidence type="ECO:0000313" key="6">
    <source>
        <dbReference type="Proteomes" id="UP000001572"/>
    </source>
</evidence>
<keyword evidence="6" id="KW-1185">Reference proteome</keyword>
<dbReference type="GO" id="GO:0015768">
    <property type="term" value="P:maltose transport"/>
    <property type="evidence" value="ECO:0007669"/>
    <property type="project" value="TreeGrafter"/>
</dbReference>
<evidence type="ECO:0000256" key="4">
    <source>
        <dbReference type="SAM" id="Phobius"/>
    </source>
</evidence>
<dbReference type="SUPFAM" id="SSF53850">
    <property type="entry name" value="Periplasmic binding protein-like II"/>
    <property type="match status" value="1"/>
</dbReference>
<keyword evidence="4" id="KW-1133">Transmembrane helix</keyword>
<name>A6TVF7_ALKMQ</name>
<dbReference type="eggNOG" id="COG2182">
    <property type="taxonomic scope" value="Bacteria"/>
</dbReference>
<dbReference type="OrthoDB" id="9766758at2"/>
<keyword evidence="2" id="KW-0813">Transport</keyword>
<proteinExistence type="inferred from homology"/>
<organism evidence="5 6">
    <name type="scientific">Alkaliphilus metalliredigens (strain QYMF)</name>
    <dbReference type="NCBI Taxonomy" id="293826"/>
    <lineage>
        <taxon>Bacteria</taxon>
        <taxon>Bacillati</taxon>
        <taxon>Bacillota</taxon>
        <taxon>Clostridia</taxon>
        <taxon>Peptostreptococcales</taxon>
        <taxon>Natronincolaceae</taxon>
        <taxon>Alkaliphilus</taxon>
    </lineage>
</organism>
<evidence type="ECO:0000313" key="5">
    <source>
        <dbReference type="EMBL" id="ABR50175.1"/>
    </source>
</evidence>
<dbReference type="KEGG" id="amt:Amet_4094"/>
<dbReference type="PANTHER" id="PTHR30061:SF50">
    <property type="entry name" value="MALTOSE_MALTODEXTRIN-BINDING PERIPLASMIC PROTEIN"/>
    <property type="match status" value="1"/>
</dbReference>
<accession>A6TVF7</accession>